<dbReference type="Proteomes" id="UP001527052">
    <property type="component" value="Unassembled WGS sequence"/>
</dbReference>
<evidence type="ECO:0000313" key="2">
    <source>
        <dbReference type="Proteomes" id="UP001527052"/>
    </source>
</evidence>
<dbReference type="EMBL" id="JAMDLZ010000067">
    <property type="protein sequence ID" value="MCY9550001.1"/>
    <property type="molecule type" value="Genomic_DNA"/>
</dbReference>
<name>A0ABT4EWF3_9BACI</name>
<evidence type="ECO:0000313" key="1">
    <source>
        <dbReference type="EMBL" id="MCY9550001.1"/>
    </source>
</evidence>
<protein>
    <submittedName>
        <fullName evidence="1">Uncharacterized protein</fullName>
    </submittedName>
</protein>
<sequence>MALRGRSQGPYTIVNIRDGSTKEQIRGVRRIFTNNEGLKRFVVKDSQDKLIDVTNNKVLFKDKINPKSVEFLDEHFVVNTYEKVACYDFEGQIVWQYNCPERHSIRNLSRDVKEDEWLIILWNSQTGGPVSICRINDSGC</sequence>
<gene>
    <name evidence="1" type="ORF">M5W82_24325</name>
</gene>
<keyword evidence="2" id="KW-1185">Reference proteome</keyword>
<reference evidence="1 2" key="1">
    <citation type="submission" date="2022-05" db="EMBL/GenBank/DDBJ databases">
        <title>Genome Sequencing of Bee-Associated Microbes.</title>
        <authorList>
            <person name="Dunlap C."/>
        </authorList>
    </citation>
    <scope>NUCLEOTIDE SEQUENCE [LARGE SCALE GENOMIC DNA]</scope>
    <source>
        <strain evidence="1 2">NRRL BD-083</strain>
    </source>
</reference>
<organism evidence="1 2">
    <name type="scientific">Lysinibacillus xylanilyticus</name>
    <dbReference type="NCBI Taxonomy" id="582475"/>
    <lineage>
        <taxon>Bacteria</taxon>
        <taxon>Bacillati</taxon>
        <taxon>Bacillota</taxon>
        <taxon>Bacilli</taxon>
        <taxon>Bacillales</taxon>
        <taxon>Bacillaceae</taxon>
        <taxon>Lysinibacillus</taxon>
    </lineage>
</organism>
<accession>A0ABT4EWF3</accession>
<comment type="caution">
    <text evidence="1">The sequence shown here is derived from an EMBL/GenBank/DDBJ whole genome shotgun (WGS) entry which is preliminary data.</text>
</comment>
<proteinExistence type="predicted"/>
<dbReference type="RefSeq" id="WP_268639879.1">
    <property type="nucleotide sequence ID" value="NZ_JAMDLZ010000067.1"/>
</dbReference>